<dbReference type="RefSeq" id="WP_169363274.1">
    <property type="nucleotide sequence ID" value="NZ_JAAVJL010000001.1"/>
</dbReference>
<dbReference type="NCBIfam" id="NF033580">
    <property type="entry name" value="transpos_IS5_3"/>
    <property type="match status" value="1"/>
</dbReference>
<comment type="caution">
    <text evidence="3">The sequence shown here is derived from an EMBL/GenBank/DDBJ whole genome shotgun (WGS) entry which is preliminary data.</text>
</comment>
<dbReference type="Pfam" id="PF13340">
    <property type="entry name" value="DUF4096"/>
    <property type="match status" value="1"/>
</dbReference>
<proteinExistence type="predicted"/>
<gene>
    <name evidence="3" type="ORF">HC246_10085</name>
</gene>
<dbReference type="Pfam" id="PF01609">
    <property type="entry name" value="DDE_Tnp_1"/>
    <property type="match status" value="1"/>
</dbReference>
<evidence type="ECO:0000259" key="1">
    <source>
        <dbReference type="Pfam" id="PF01609"/>
    </source>
</evidence>
<dbReference type="InterPro" id="IPR002559">
    <property type="entry name" value="Transposase_11"/>
</dbReference>
<keyword evidence="4" id="KW-1185">Reference proteome</keyword>
<dbReference type="PANTHER" id="PTHR30007:SF0">
    <property type="entry name" value="TRANSPOSASE"/>
    <property type="match status" value="1"/>
</dbReference>
<dbReference type="Proteomes" id="UP000738376">
    <property type="component" value="Unassembled WGS sequence"/>
</dbReference>
<dbReference type="PANTHER" id="PTHR30007">
    <property type="entry name" value="PHP DOMAIN PROTEIN"/>
    <property type="match status" value="1"/>
</dbReference>
<evidence type="ECO:0000313" key="3">
    <source>
        <dbReference type="EMBL" id="NMF58359.1"/>
    </source>
</evidence>
<evidence type="ECO:0000313" key="4">
    <source>
        <dbReference type="Proteomes" id="UP000738376"/>
    </source>
</evidence>
<organism evidence="3 4">
    <name type="scientific">Pseudanabaena yagii GIHE-NHR1</name>
    <dbReference type="NCBI Taxonomy" id="2722753"/>
    <lineage>
        <taxon>Bacteria</taxon>
        <taxon>Bacillati</taxon>
        <taxon>Cyanobacteriota</taxon>
        <taxon>Cyanophyceae</taxon>
        <taxon>Pseudanabaenales</taxon>
        <taxon>Pseudanabaenaceae</taxon>
        <taxon>Pseudanabaena</taxon>
        <taxon>Pseudanabaena yagii</taxon>
    </lineage>
</organism>
<accession>A0ABX1LU77</accession>
<feature type="domain" description="Insertion element IS402-like" evidence="2">
    <location>
        <begin position="9"/>
        <end position="81"/>
    </location>
</feature>
<evidence type="ECO:0000259" key="2">
    <source>
        <dbReference type="Pfam" id="PF13340"/>
    </source>
</evidence>
<reference evidence="3 4" key="1">
    <citation type="submission" date="2020-03" db="EMBL/GenBank/DDBJ databases">
        <title>Draft Genome Sequence of 2-Methylisoborneol Producing Pseudanabaena yagii Strain GIHE-NHR1 Isolated from North Han River in South Korea.</title>
        <authorList>
            <person name="Jeong J."/>
        </authorList>
    </citation>
    <scope>NUCLEOTIDE SEQUENCE [LARGE SCALE GENOMIC DNA]</scope>
    <source>
        <strain evidence="3 4">GIHE-NHR1</strain>
    </source>
</reference>
<dbReference type="EMBL" id="JAAVJL010000001">
    <property type="protein sequence ID" value="NMF58359.1"/>
    <property type="molecule type" value="Genomic_DNA"/>
</dbReference>
<dbReference type="InterPro" id="IPR025161">
    <property type="entry name" value="IS402-like_dom"/>
</dbReference>
<sequence length="263" mass="30021">MRQAYNTDLSNEEWEIIAPMMPKPSKLGRPPKTNFREVLNGIFYIAKNGCTWENLPHDLPPYSTVYFYFQRWTKTGVIAEINYQISTQVRLADGREATPSLASLDSQSIKTMDSAGSRGIDGGKKVKGRKRFIMVDTLGLVFGALVCPANVGERAGAMRLLANLKYPLSRLQKILVDKGFSGEDITQWVKDNFSCTWEVSKRAEAQKGFVVESKRWVVERTFAWIGKYRRLSKDYEFYENISESFIYIALIRKMLKNLTAVNS</sequence>
<protein>
    <submittedName>
        <fullName evidence="3">IS5 family transposase</fullName>
    </submittedName>
</protein>
<name>A0ABX1LU77_9CYAN</name>
<feature type="domain" description="Transposase IS4-like" evidence="1">
    <location>
        <begin position="99"/>
        <end position="251"/>
    </location>
</feature>